<evidence type="ECO:0000256" key="1">
    <source>
        <dbReference type="SAM" id="MobiDB-lite"/>
    </source>
</evidence>
<dbReference type="HOGENOM" id="CLU_1752629_0_0_1"/>
<reference evidence="2" key="2">
    <citation type="submission" date="2018-05" db="EMBL/GenBank/DDBJ databases">
        <title>OmerRS3 (Oryza meridionalis Reference Sequence Version 3).</title>
        <authorList>
            <person name="Zhang J."/>
            <person name="Kudrna D."/>
            <person name="Lee S."/>
            <person name="Talag J."/>
            <person name="Welchert J."/>
            <person name="Wing R.A."/>
        </authorList>
    </citation>
    <scope>NUCLEOTIDE SEQUENCE [LARGE SCALE GENOMIC DNA]</scope>
    <source>
        <strain evidence="2">cv. OR44</strain>
    </source>
</reference>
<dbReference type="Gramene" id="OMERI03G20630.1">
    <property type="protein sequence ID" value="OMERI03G20630.1"/>
    <property type="gene ID" value="OMERI03G20630"/>
</dbReference>
<dbReference type="AlphaFoldDB" id="A0A0E0D2M5"/>
<evidence type="ECO:0000313" key="2">
    <source>
        <dbReference type="EnsemblPlants" id="OMERI03G20630.1"/>
    </source>
</evidence>
<protein>
    <submittedName>
        <fullName evidence="2">Uncharacterized protein</fullName>
    </submittedName>
</protein>
<feature type="region of interest" description="Disordered" evidence="1">
    <location>
        <begin position="92"/>
        <end position="125"/>
    </location>
</feature>
<name>A0A0E0D2M5_9ORYZ</name>
<keyword evidence="3" id="KW-1185">Reference proteome</keyword>
<reference evidence="2" key="1">
    <citation type="submission" date="2015-04" db="UniProtKB">
        <authorList>
            <consortium name="EnsemblPlants"/>
        </authorList>
    </citation>
    <scope>IDENTIFICATION</scope>
</reference>
<accession>A0A0E0D2M5</accession>
<dbReference type="EnsemblPlants" id="OMERI03G20630.1">
    <property type="protein sequence ID" value="OMERI03G20630.1"/>
    <property type="gene ID" value="OMERI03G20630"/>
</dbReference>
<sequence>MGTVALVFRRDSFSASCTRTAATTSGIFPISLLHAHGCDHIGNFPDFVKGEWPSNTQSSGAAIRAFRKGFWEDGGRDCAKIRENLERIVRNEEVAAANSEKGPGPSERSPGHEGEGDGSQDHPKVLMAGNYAFGLHLAIGERKTRSSWR</sequence>
<dbReference type="Proteomes" id="UP000008021">
    <property type="component" value="Chromosome 3"/>
</dbReference>
<feature type="compositionally biased region" description="Basic and acidic residues" evidence="1">
    <location>
        <begin position="109"/>
        <end position="124"/>
    </location>
</feature>
<organism evidence="2">
    <name type="scientific">Oryza meridionalis</name>
    <dbReference type="NCBI Taxonomy" id="40149"/>
    <lineage>
        <taxon>Eukaryota</taxon>
        <taxon>Viridiplantae</taxon>
        <taxon>Streptophyta</taxon>
        <taxon>Embryophyta</taxon>
        <taxon>Tracheophyta</taxon>
        <taxon>Spermatophyta</taxon>
        <taxon>Magnoliopsida</taxon>
        <taxon>Liliopsida</taxon>
        <taxon>Poales</taxon>
        <taxon>Poaceae</taxon>
        <taxon>BOP clade</taxon>
        <taxon>Oryzoideae</taxon>
        <taxon>Oryzeae</taxon>
        <taxon>Oryzinae</taxon>
        <taxon>Oryza</taxon>
    </lineage>
</organism>
<evidence type="ECO:0000313" key="3">
    <source>
        <dbReference type="Proteomes" id="UP000008021"/>
    </source>
</evidence>
<proteinExistence type="predicted"/>